<accession>A0AAP0F0Q8</accession>
<name>A0AAP0F0Q8_9MAGN</name>
<keyword evidence="3" id="KW-1185">Reference proteome</keyword>
<dbReference type="EMBL" id="JBBNAG010000010">
    <property type="protein sequence ID" value="KAK9100337.1"/>
    <property type="molecule type" value="Genomic_DNA"/>
</dbReference>
<proteinExistence type="predicted"/>
<gene>
    <name evidence="2" type="ORF">Scep_023767</name>
</gene>
<evidence type="ECO:0000313" key="3">
    <source>
        <dbReference type="Proteomes" id="UP001419268"/>
    </source>
</evidence>
<feature type="compositionally biased region" description="Basic residues" evidence="1">
    <location>
        <begin position="110"/>
        <end position="128"/>
    </location>
</feature>
<sequence>MTRRDLFRINWDPYVDIRVDDDDDDITEIAFYMRTFMFLSIVEPHLDTESNKTSAEKMADDVLRHMTEKGSNTSATVASGGCEPSRTFHHDSRSTKSDYHTFADDPDPSKRKKRSTNHYKKKRTKANK</sequence>
<reference evidence="2 3" key="1">
    <citation type="submission" date="2024-01" db="EMBL/GenBank/DDBJ databases">
        <title>Genome assemblies of Stephania.</title>
        <authorList>
            <person name="Yang L."/>
        </authorList>
    </citation>
    <scope>NUCLEOTIDE SEQUENCE [LARGE SCALE GENOMIC DNA]</scope>
    <source>
        <strain evidence="2">JXDWG</strain>
        <tissue evidence="2">Leaf</tissue>
    </source>
</reference>
<protein>
    <submittedName>
        <fullName evidence="2">Uncharacterized protein</fullName>
    </submittedName>
</protein>
<evidence type="ECO:0000313" key="2">
    <source>
        <dbReference type="EMBL" id="KAK9100337.1"/>
    </source>
</evidence>
<dbReference type="AlphaFoldDB" id="A0AAP0F0Q8"/>
<dbReference type="Proteomes" id="UP001419268">
    <property type="component" value="Unassembled WGS sequence"/>
</dbReference>
<evidence type="ECO:0000256" key="1">
    <source>
        <dbReference type="SAM" id="MobiDB-lite"/>
    </source>
</evidence>
<organism evidence="2 3">
    <name type="scientific">Stephania cephalantha</name>
    <dbReference type="NCBI Taxonomy" id="152367"/>
    <lineage>
        <taxon>Eukaryota</taxon>
        <taxon>Viridiplantae</taxon>
        <taxon>Streptophyta</taxon>
        <taxon>Embryophyta</taxon>
        <taxon>Tracheophyta</taxon>
        <taxon>Spermatophyta</taxon>
        <taxon>Magnoliopsida</taxon>
        <taxon>Ranunculales</taxon>
        <taxon>Menispermaceae</taxon>
        <taxon>Menispermoideae</taxon>
        <taxon>Cissampelideae</taxon>
        <taxon>Stephania</taxon>
    </lineage>
</organism>
<feature type="region of interest" description="Disordered" evidence="1">
    <location>
        <begin position="64"/>
        <end position="128"/>
    </location>
</feature>
<comment type="caution">
    <text evidence="2">The sequence shown here is derived from an EMBL/GenBank/DDBJ whole genome shotgun (WGS) entry which is preliminary data.</text>
</comment>
<feature type="compositionally biased region" description="Basic and acidic residues" evidence="1">
    <location>
        <begin position="86"/>
        <end position="109"/>
    </location>
</feature>